<dbReference type="InterPro" id="IPR039769">
    <property type="entry name" value="Bud23-like"/>
</dbReference>
<gene>
    <name evidence="2" type="ORF">S03H2_17412</name>
</gene>
<evidence type="ECO:0000313" key="2">
    <source>
        <dbReference type="EMBL" id="GAH46515.1"/>
    </source>
</evidence>
<feature type="domain" description="Methyltransferase type 11" evidence="1">
    <location>
        <begin position="64"/>
        <end position="133"/>
    </location>
</feature>
<dbReference type="PANTHER" id="PTHR12734:SF0">
    <property type="entry name" value="18S RRNA (GUANINE-N(7))-METHYLTRANSFERASE-RELATED"/>
    <property type="match status" value="1"/>
</dbReference>
<comment type="caution">
    <text evidence="2">The sequence shown here is derived from an EMBL/GenBank/DDBJ whole genome shotgun (WGS) entry which is preliminary data.</text>
</comment>
<dbReference type="InterPro" id="IPR029063">
    <property type="entry name" value="SAM-dependent_MTases_sf"/>
</dbReference>
<evidence type="ECO:0000259" key="1">
    <source>
        <dbReference type="Pfam" id="PF08241"/>
    </source>
</evidence>
<dbReference type="Pfam" id="PF08241">
    <property type="entry name" value="Methyltransf_11"/>
    <property type="match status" value="1"/>
</dbReference>
<dbReference type="GO" id="GO:0070476">
    <property type="term" value="P:rRNA (guanine-N7)-methylation"/>
    <property type="evidence" value="ECO:0007669"/>
    <property type="project" value="InterPro"/>
</dbReference>
<dbReference type="GO" id="GO:0016435">
    <property type="term" value="F:rRNA (guanine) methyltransferase activity"/>
    <property type="evidence" value="ECO:0007669"/>
    <property type="project" value="InterPro"/>
</dbReference>
<dbReference type="Gene3D" id="3.40.50.150">
    <property type="entry name" value="Vaccinia Virus protein VP39"/>
    <property type="match status" value="1"/>
</dbReference>
<accession>X1GNU8</accession>
<dbReference type="EMBL" id="BARU01008977">
    <property type="protein sequence ID" value="GAH46515.1"/>
    <property type="molecule type" value="Genomic_DNA"/>
</dbReference>
<name>X1GNU8_9ZZZZ</name>
<dbReference type="PANTHER" id="PTHR12734">
    <property type="entry name" value="METHYLTRANSFERASE-RELATED"/>
    <property type="match status" value="1"/>
</dbReference>
<feature type="non-terminal residue" evidence="2">
    <location>
        <position position="147"/>
    </location>
</feature>
<dbReference type="GO" id="GO:0005730">
    <property type="term" value="C:nucleolus"/>
    <property type="evidence" value="ECO:0007669"/>
    <property type="project" value="TreeGrafter"/>
</dbReference>
<proteinExistence type="predicted"/>
<dbReference type="AlphaFoldDB" id="X1GNU8"/>
<protein>
    <recommendedName>
        <fullName evidence="1">Methyltransferase type 11 domain-containing protein</fullName>
    </recommendedName>
</protein>
<dbReference type="CDD" id="cd02440">
    <property type="entry name" value="AdoMet_MTases"/>
    <property type="match status" value="1"/>
</dbReference>
<sequence length="147" mass="17098">MDNDYSFNIKRKRPEDLFENVSDYFNEETLTTYAESKSIMRTQKKITIRALELLKLKNSCHLILDAGCGPGFAAAYLNELGYKTVALDIISEFLKYYEIEYLNPILADMCYPPFKPDSFDSIISISALQWIIRNVESERERLFLTNL</sequence>
<organism evidence="2">
    <name type="scientific">marine sediment metagenome</name>
    <dbReference type="NCBI Taxonomy" id="412755"/>
    <lineage>
        <taxon>unclassified sequences</taxon>
        <taxon>metagenomes</taxon>
        <taxon>ecological metagenomes</taxon>
    </lineage>
</organism>
<dbReference type="InterPro" id="IPR013216">
    <property type="entry name" value="Methyltransf_11"/>
</dbReference>
<dbReference type="SUPFAM" id="SSF53335">
    <property type="entry name" value="S-adenosyl-L-methionine-dependent methyltransferases"/>
    <property type="match status" value="1"/>
</dbReference>
<reference evidence="2" key="1">
    <citation type="journal article" date="2014" name="Front. Microbiol.">
        <title>High frequency of phylogenetically diverse reductive dehalogenase-homologous genes in deep subseafloor sedimentary metagenomes.</title>
        <authorList>
            <person name="Kawai M."/>
            <person name="Futagami T."/>
            <person name="Toyoda A."/>
            <person name="Takaki Y."/>
            <person name="Nishi S."/>
            <person name="Hori S."/>
            <person name="Arai W."/>
            <person name="Tsubouchi T."/>
            <person name="Morono Y."/>
            <person name="Uchiyama I."/>
            <person name="Ito T."/>
            <person name="Fujiyama A."/>
            <person name="Inagaki F."/>
            <person name="Takami H."/>
        </authorList>
    </citation>
    <scope>NUCLEOTIDE SEQUENCE</scope>
    <source>
        <strain evidence="2">Expedition CK06-06</strain>
    </source>
</reference>